<dbReference type="InterPro" id="IPR025403">
    <property type="entry name" value="TgpA-like_C"/>
</dbReference>
<feature type="region of interest" description="Disordered" evidence="1">
    <location>
        <begin position="118"/>
        <end position="149"/>
    </location>
</feature>
<organism evidence="5 6">
    <name type="scientific">Mycolicibacterium agri</name>
    <name type="common">Mycobacterium agri</name>
    <dbReference type="NCBI Taxonomy" id="36811"/>
    <lineage>
        <taxon>Bacteria</taxon>
        <taxon>Bacillati</taxon>
        <taxon>Actinomycetota</taxon>
        <taxon>Actinomycetes</taxon>
        <taxon>Mycobacteriales</taxon>
        <taxon>Mycobacteriaceae</taxon>
        <taxon>Mycolicibacterium</taxon>
    </lineage>
</organism>
<dbReference type="EMBL" id="PDCP01000017">
    <property type="protein sequence ID" value="PEG38905.1"/>
    <property type="molecule type" value="Genomic_DNA"/>
</dbReference>
<protein>
    <recommendedName>
        <fullName evidence="3">Protein-glutamine gamma-glutamyltransferase-like C-terminal domain-containing protein</fullName>
    </recommendedName>
</protein>
<comment type="caution">
    <text evidence="5">The sequence shown here is derived from an EMBL/GenBank/DDBJ whole genome shotgun (WGS) entry which is preliminary data.</text>
</comment>
<dbReference type="OrthoDB" id="4571933at2"/>
<keyword evidence="6" id="KW-1185">Reference proteome</keyword>
<feature type="transmembrane region" description="Helical" evidence="2">
    <location>
        <begin position="42"/>
        <end position="62"/>
    </location>
</feature>
<keyword evidence="2" id="KW-0812">Transmembrane</keyword>
<dbReference type="EMBL" id="BLKS01000001">
    <property type="protein sequence ID" value="GFG53194.1"/>
    <property type="molecule type" value="Genomic_DNA"/>
</dbReference>
<name>A0A2A7N4E6_MYCAG</name>
<keyword evidence="2" id="KW-1133">Transmembrane helix</keyword>
<dbReference type="RefSeq" id="WP_097940253.1">
    <property type="nucleotide sequence ID" value="NZ_BLKS01000001.1"/>
</dbReference>
<feature type="region of interest" description="Disordered" evidence="1">
    <location>
        <begin position="178"/>
        <end position="200"/>
    </location>
</feature>
<evidence type="ECO:0000313" key="5">
    <source>
        <dbReference type="EMBL" id="PEG38905.1"/>
    </source>
</evidence>
<reference evidence="4" key="3">
    <citation type="submission" date="2020-02" db="EMBL/GenBank/DDBJ databases">
        <authorList>
            <person name="Matsumoto Y."/>
            <person name="Motooka D."/>
            <person name="Nakamura S."/>
        </authorList>
    </citation>
    <scope>NUCLEOTIDE SEQUENCE</scope>
    <source>
        <strain evidence="4">JCM 6377</strain>
    </source>
</reference>
<feature type="transmembrane region" description="Helical" evidence="2">
    <location>
        <begin position="88"/>
        <end position="111"/>
    </location>
</feature>
<feature type="compositionally biased region" description="Pro residues" evidence="1">
    <location>
        <begin position="121"/>
        <end position="134"/>
    </location>
</feature>
<evidence type="ECO:0000313" key="6">
    <source>
        <dbReference type="Proteomes" id="UP000220914"/>
    </source>
</evidence>
<reference evidence="4 7" key="2">
    <citation type="journal article" date="2019" name="Emerg. Microbes Infect.">
        <title>Comprehensive subspecies identification of 175 nontuberculous mycobacteria species based on 7547 genomic profiles.</title>
        <authorList>
            <person name="Matsumoto Y."/>
            <person name="Kinjo T."/>
            <person name="Motooka D."/>
            <person name="Nabeya D."/>
            <person name="Jung N."/>
            <person name="Uechi K."/>
            <person name="Horii T."/>
            <person name="Iida T."/>
            <person name="Fujita J."/>
            <person name="Nakamura S."/>
        </authorList>
    </citation>
    <scope>NUCLEOTIDE SEQUENCE [LARGE SCALE GENOMIC DNA]</scope>
    <source>
        <strain evidence="4 7">JCM 6377</strain>
    </source>
</reference>
<dbReference type="Proteomes" id="UP000220914">
    <property type="component" value="Unassembled WGS sequence"/>
</dbReference>
<gene>
    <name evidence="5" type="ORF">CQY20_11720</name>
    <name evidence="4" type="ORF">MAGR_46350</name>
</gene>
<accession>A0A2A7N4E6</accession>
<sequence length="305" mass="32107">MAHRPRVVAVIVLLIVAAAALHGYIPGAQPPPQDRPTSGCGSLFVVAAMLIVSLAIIAIAIVTQARSGPVPSGSGEPRRSIPGQSRPLTWRMVLIAVAVVLAWLLLVALLARLNTPTGLESPPPDSATPTPGAPQPSGREPGQPQPSSNMFSILAGATVLLTMLAFVTAAIAGSRRRRPVPTAPLDDYRPPTPQGGPDPLARAAEVGLAEAGDLSREPREAIIACYAAMERELANSPDVVPRESDTPSEVLARAVEHHALRADSATQLVELFEEARFSAHVMTEAHRESAVQILRLVLAELRSMA</sequence>
<feature type="transmembrane region" description="Helical" evidence="2">
    <location>
        <begin position="150"/>
        <end position="172"/>
    </location>
</feature>
<evidence type="ECO:0000313" key="7">
    <source>
        <dbReference type="Proteomes" id="UP000465302"/>
    </source>
</evidence>
<evidence type="ECO:0000313" key="4">
    <source>
        <dbReference type="EMBL" id="GFG53194.1"/>
    </source>
</evidence>
<evidence type="ECO:0000256" key="1">
    <source>
        <dbReference type="SAM" id="MobiDB-lite"/>
    </source>
</evidence>
<dbReference type="Proteomes" id="UP000465302">
    <property type="component" value="Unassembled WGS sequence"/>
</dbReference>
<evidence type="ECO:0000256" key="2">
    <source>
        <dbReference type="SAM" id="Phobius"/>
    </source>
</evidence>
<dbReference type="Pfam" id="PF13559">
    <property type="entry name" value="DUF4129"/>
    <property type="match status" value="1"/>
</dbReference>
<feature type="domain" description="Protein-glutamine gamma-glutamyltransferase-like C-terminal" evidence="3">
    <location>
        <begin position="225"/>
        <end position="295"/>
    </location>
</feature>
<keyword evidence="2" id="KW-0472">Membrane</keyword>
<dbReference type="AlphaFoldDB" id="A0A2A7N4E6"/>
<proteinExistence type="predicted"/>
<evidence type="ECO:0000259" key="3">
    <source>
        <dbReference type="Pfam" id="PF13559"/>
    </source>
</evidence>
<reference evidence="5 6" key="1">
    <citation type="submission" date="2017-10" db="EMBL/GenBank/DDBJ databases">
        <title>The new phylogeny of genus Mycobacterium.</title>
        <authorList>
            <person name="Tortoli E."/>
            <person name="Trovato A."/>
            <person name="Cirillo D.M."/>
        </authorList>
    </citation>
    <scope>NUCLEOTIDE SEQUENCE [LARGE SCALE GENOMIC DNA]</scope>
    <source>
        <strain evidence="5 6">CCUG37673</strain>
    </source>
</reference>